<feature type="compositionally biased region" description="Basic and acidic residues" evidence="1">
    <location>
        <begin position="396"/>
        <end position="416"/>
    </location>
</feature>
<feature type="compositionally biased region" description="Low complexity" evidence="1">
    <location>
        <begin position="359"/>
        <end position="368"/>
    </location>
</feature>
<organism evidence="3 4">
    <name type="scientific">Gulosibacter faecalis</name>
    <dbReference type="NCBI Taxonomy" id="272240"/>
    <lineage>
        <taxon>Bacteria</taxon>
        <taxon>Bacillati</taxon>
        <taxon>Actinomycetota</taxon>
        <taxon>Actinomycetes</taxon>
        <taxon>Micrococcales</taxon>
        <taxon>Microbacteriaceae</taxon>
        <taxon>Gulosibacter</taxon>
    </lineage>
</organism>
<reference evidence="4" key="1">
    <citation type="journal article" date="2019" name="Int. J. Syst. Evol. Microbiol.">
        <title>The Global Catalogue of Microorganisms (GCM) 10K type strain sequencing project: providing services to taxonomists for standard genome sequencing and annotation.</title>
        <authorList>
            <consortium name="The Broad Institute Genomics Platform"/>
            <consortium name="The Broad Institute Genome Sequencing Center for Infectious Disease"/>
            <person name="Wu L."/>
            <person name="Ma J."/>
        </authorList>
    </citation>
    <scope>NUCLEOTIDE SEQUENCE [LARGE SCALE GENOMIC DNA]</scope>
    <source>
        <strain evidence="4">TISTR 1514</strain>
    </source>
</reference>
<feature type="compositionally biased region" description="Low complexity" evidence="1">
    <location>
        <begin position="185"/>
        <end position="205"/>
    </location>
</feature>
<evidence type="ECO:0000313" key="3">
    <source>
        <dbReference type="EMBL" id="MFD2757684.1"/>
    </source>
</evidence>
<keyword evidence="4" id="KW-1185">Reference proteome</keyword>
<evidence type="ECO:0008006" key="5">
    <source>
        <dbReference type="Google" id="ProtNLM"/>
    </source>
</evidence>
<evidence type="ECO:0000256" key="1">
    <source>
        <dbReference type="SAM" id="MobiDB-lite"/>
    </source>
</evidence>
<feature type="region of interest" description="Disordered" evidence="1">
    <location>
        <begin position="24"/>
        <end position="458"/>
    </location>
</feature>
<feature type="compositionally biased region" description="Low complexity" evidence="1">
    <location>
        <begin position="417"/>
        <end position="426"/>
    </location>
</feature>
<feature type="compositionally biased region" description="Acidic residues" evidence="1">
    <location>
        <begin position="321"/>
        <end position="331"/>
    </location>
</feature>
<feature type="compositionally biased region" description="Polar residues" evidence="1">
    <location>
        <begin position="505"/>
        <end position="518"/>
    </location>
</feature>
<evidence type="ECO:0000313" key="4">
    <source>
        <dbReference type="Proteomes" id="UP001597492"/>
    </source>
</evidence>
<keyword evidence="2" id="KW-0472">Membrane</keyword>
<sequence length="670" mass="70108">MSNMTCSVCGASVNPGQRFCGECGSRVGSQQAASQRGDAADRNSVMHRPGGGAPDPFAVGAADDTYGDGDDDFFSQYRPKSAAGVEPSADAGELPTRRSRRRFNPNVFSTGPIEDVRPSETGQVPPLFANRVDESTATPAPAPKQAEPQQSAPPAAPFNEAGEPVEPRTRQMSLDEIQQAMSSGREAQQQESQAQQDEAQRQADAQAEEERARAAATWQIDPERRRVADEATFTQLIEGLPDDPADRPIESPRYVQEDARADEGAAQPRSEFAPPRDEQPEFAPLPEPEVDEAARAEQERANAFFAEQPQPQAEPERIEPVEAEEPTEVTEPDNTAMPALPPLAAQQAPEPSAPPQQPEPSQQAQPRQQAEDPADRELTFDNLMGEFDAPNQQARNEQESPASHRDWRASDRRAAERAATVGAGASVPPPPSSGQGGSGQTGSGQGGSGGDEPPRYSADEVQRRRKGVMTILLAAAAAVVLVLGALGINALFGGNDEAPVADGETQGQETTPAESTGAPSIGGDLGGGGTDETETAEPTVEAFDPVTFQSGSGNIRCQITTETGVACQLTATNFAAPAEMCQNGLYSGASVGVTTDGVTYPCLTGGFGGGQALEYDTPITAGPYTCSINYSTGVSCDNGDGDGFSLEYSAGINVTGDVADPAQPEVAPVG</sequence>
<feature type="compositionally biased region" description="Gly residues" evidence="1">
    <location>
        <begin position="434"/>
        <end position="450"/>
    </location>
</feature>
<feature type="transmembrane region" description="Helical" evidence="2">
    <location>
        <begin position="471"/>
        <end position="492"/>
    </location>
</feature>
<gene>
    <name evidence="3" type="ORF">ACFSW7_04725</name>
</gene>
<feature type="region of interest" description="Disordered" evidence="1">
    <location>
        <begin position="499"/>
        <end position="535"/>
    </location>
</feature>
<dbReference type="EMBL" id="JBHUNE010000003">
    <property type="protein sequence ID" value="MFD2757684.1"/>
    <property type="molecule type" value="Genomic_DNA"/>
</dbReference>
<evidence type="ECO:0000256" key="2">
    <source>
        <dbReference type="SAM" id="Phobius"/>
    </source>
</evidence>
<protein>
    <recommendedName>
        <fullName evidence="5">Zinc-ribbon domain-containing protein</fullName>
    </recommendedName>
</protein>
<feature type="compositionally biased region" description="Low complexity" evidence="1">
    <location>
        <begin position="137"/>
        <end position="153"/>
    </location>
</feature>
<dbReference type="RefSeq" id="WP_154651523.1">
    <property type="nucleotide sequence ID" value="NZ_JBHUNE010000003.1"/>
</dbReference>
<feature type="compositionally biased region" description="Basic and acidic residues" evidence="1">
    <location>
        <begin position="369"/>
        <end position="379"/>
    </location>
</feature>
<comment type="caution">
    <text evidence="3">The sequence shown here is derived from an EMBL/GenBank/DDBJ whole genome shotgun (WGS) entry which is preliminary data.</text>
</comment>
<name>A0ABW5UZ27_9MICO</name>
<feature type="compositionally biased region" description="Basic and acidic residues" evidence="1">
    <location>
        <begin position="244"/>
        <end position="263"/>
    </location>
</feature>
<proteinExistence type="predicted"/>
<keyword evidence="2" id="KW-1133">Transmembrane helix</keyword>
<accession>A0ABW5UZ27</accession>
<dbReference type="Proteomes" id="UP001597492">
    <property type="component" value="Unassembled WGS sequence"/>
</dbReference>
<keyword evidence="2" id="KW-0812">Transmembrane</keyword>